<evidence type="ECO:0000313" key="2">
    <source>
        <dbReference type="Proteomes" id="UP000587477"/>
    </source>
</evidence>
<sequence length="175" mass="19473">MRLGSWMYGACAQITVTVFTVCGLVLALPVVSLFIMVLNGMQDAIFVVFSILLLLLFYALGWIWAVSFAREWKVKLFELQISSLIPLAGILYLYIDSGVSIPELIHDWHEDGCALVPPAFVCLCTCYAMVLVPVYQSKLWNAMEAGRLNAKAVCTVWGDLLIILVLLAGMTWICF</sequence>
<dbReference type="AlphaFoldDB" id="A0A411ABK6"/>
<proteinExistence type="predicted"/>
<accession>A0A411ABK6</accession>
<name>A0A411ABK6_BACVE</name>
<gene>
    <name evidence="1" type="ORF">BACVE_002004</name>
</gene>
<dbReference type="EMBL" id="CP063687">
    <property type="protein sequence ID" value="QOY26993.1"/>
    <property type="molecule type" value="Genomic_DNA"/>
</dbReference>
<reference evidence="2" key="1">
    <citation type="submission" date="2020-10" db="EMBL/GenBank/DDBJ databases">
        <title>Complete genome sequence of Bacillus velezensis NST6.</title>
        <authorList>
            <person name="Choi J."/>
        </authorList>
    </citation>
    <scope>NUCLEOTIDE SEQUENCE [LARGE SCALE GENOMIC DNA]</scope>
    <source>
        <strain evidence="2">NST6</strain>
    </source>
</reference>
<protein>
    <submittedName>
        <fullName evidence="1">Uncharacterized protein</fullName>
    </submittedName>
</protein>
<dbReference type="RefSeq" id="WP_017418661.1">
    <property type="nucleotide sequence ID" value="NZ_AP024501.1"/>
</dbReference>
<evidence type="ECO:0000313" key="1">
    <source>
        <dbReference type="EMBL" id="QOY26993.1"/>
    </source>
</evidence>
<organism evidence="1 2">
    <name type="scientific">Bacillus velezensis</name>
    <dbReference type="NCBI Taxonomy" id="492670"/>
    <lineage>
        <taxon>Bacteria</taxon>
        <taxon>Bacillati</taxon>
        <taxon>Bacillota</taxon>
        <taxon>Bacilli</taxon>
        <taxon>Bacillales</taxon>
        <taxon>Bacillaceae</taxon>
        <taxon>Bacillus</taxon>
        <taxon>Bacillus amyloliquefaciens group</taxon>
    </lineage>
</organism>
<dbReference type="Proteomes" id="UP000587477">
    <property type="component" value="Chromosome"/>
</dbReference>